<dbReference type="Pfam" id="PF02493">
    <property type="entry name" value="MORN"/>
    <property type="match status" value="7"/>
</dbReference>
<evidence type="ECO:0000313" key="3">
    <source>
        <dbReference type="EMBL" id="CDW84351.1"/>
    </source>
</evidence>
<organism evidence="3 4">
    <name type="scientific">Stylonychia lemnae</name>
    <name type="common">Ciliate</name>
    <dbReference type="NCBI Taxonomy" id="5949"/>
    <lineage>
        <taxon>Eukaryota</taxon>
        <taxon>Sar</taxon>
        <taxon>Alveolata</taxon>
        <taxon>Ciliophora</taxon>
        <taxon>Intramacronucleata</taxon>
        <taxon>Spirotrichea</taxon>
        <taxon>Stichotrichia</taxon>
        <taxon>Sporadotrichida</taxon>
        <taxon>Oxytrichidae</taxon>
        <taxon>Stylonychinae</taxon>
        <taxon>Stylonychia</taxon>
    </lineage>
</organism>
<name>A0A078AQX8_STYLE</name>
<dbReference type="OMA" id="GELMYEG"/>
<sequence>MDSTTLSTEREKIVVRDQEIVNPEESQNNQNSKLFKTSNQKDALSKLKEFEPDQTLTINNLTQFTPRFDEIDLGDIKEFDKKVFQCFIEESQQVLDLNDFVNYSGHMDKGQKEGDGGNYDKVNQQFYYGGWNRDQKFGYGICFYNVKQIKSKEKYISWSYDQVYKGYWNDNQRSGLGFLKNLNGDIILANFERDKIKDSCQVQIKYLSGDIYIGQIKNEKRQGYGLYLYVNGDEYHGNWGKNLKQGKGKIIFQKGGEFAGTFENDDLNKGYFKDHLRNVFTSLEYSDEENEKLNGYFLKGKLYNYGKAEYANKEVYKGMFKDGKRCGLGKMTYLQYNEKQGNQETSEYDGEWRLNMRHGKGIQKWSDGSIFEGVWNMDRKVIGKMQLTDRSVYQGPFNSEKFHGIGELFFPDQNVFKGLFENGNCHKFGMMTYKDKRVYIGEMLQVSFEIFNKQCRDYRMEGIGCLIQINGDTYEGEFVNDQATGVGQVFYQNGDYYIGQLEEYKKQGAGRFYEKMNRRSYFGRFYQDKKEGDGYYFYDNGQVYCGNFKNNLEEGVGEYIDKKDLRDLQDFQDQRVKDRINYIEKVLSTGQKSIEVDRDLFRKKIVIYNSKQ</sequence>
<evidence type="ECO:0000256" key="1">
    <source>
        <dbReference type="ARBA" id="ARBA00022737"/>
    </source>
</evidence>
<protein>
    <submittedName>
        <fullName evidence="3">Phosphatidylinositol-4-phosphate 5</fullName>
    </submittedName>
</protein>
<keyword evidence="1" id="KW-0677">Repeat</keyword>
<dbReference type="Gene3D" id="2.20.110.10">
    <property type="entry name" value="Histone H3 K4-specific methyltransferase SET7/9 N-terminal domain"/>
    <property type="match status" value="3"/>
</dbReference>
<dbReference type="Proteomes" id="UP000039865">
    <property type="component" value="Unassembled WGS sequence"/>
</dbReference>
<dbReference type="InParanoid" id="A0A078AQX8"/>
<dbReference type="InterPro" id="IPR003409">
    <property type="entry name" value="MORN"/>
</dbReference>
<feature type="compositionally biased region" description="Polar residues" evidence="2">
    <location>
        <begin position="24"/>
        <end position="33"/>
    </location>
</feature>
<gene>
    <name evidence="3" type="primary">Contig4231.g4527</name>
    <name evidence="3" type="ORF">STYLEM_13411</name>
</gene>
<dbReference type="SUPFAM" id="SSF82185">
    <property type="entry name" value="Histone H3 K4-specific methyltransferase SET7/9 N-terminal domain"/>
    <property type="match status" value="5"/>
</dbReference>
<dbReference type="AlphaFoldDB" id="A0A078AQX8"/>
<dbReference type="PANTHER" id="PTHR43215">
    <property type="entry name" value="RADIAL SPOKE HEAD 1 HOMOLOG"/>
    <property type="match status" value="1"/>
</dbReference>
<dbReference type="PANTHER" id="PTHR43215:SF14">
    <property type="entry name" value="RADIAL SPOKE HEAD 1 HOMOLOG"/>
    <property type="match status" value="1"/>
</dbReference>
<feature type="region of interest" description="Disordered" evidence="2">
    <location>
        <begin position="1"/>
        <end position="33"/>
    </location>
</feature>
<evidence type="ECO:0000313" key="4">
    <source>
        <dbReference type="Proteomes" id="UP000039865"/>
    </source>
</evidence>
<accession>A0A078AQX8</accession>
<dbReference type="EMBL" id="CCKQ01012725">
    <property type="protein sequence ID" value="CDW84351.1"/>
    <property type="molecule type" value="Genomic_DNA"/>
</dbReference>
<proteinExistence type="predicted"/>
<dbReference type="SMART" id="SM00698">
    <property type="entry name" value="MORN"/>
    <property type="match status" value="9"/>
</dbReference>
<evidence type="ECO:0000256" key="2">
    <source>
        <dbReference type="SAM" id="MobiDB-lite"/>
    </source>
</evidence>
<keyword evidence="4" id="KW-1185">Reference proteome</keyword>
<feature type="compositionally biased region" description="Basic and acidic residues" evidence="2">
    <location>
        <begin position="8"/>
        <end position="19"/>
    </location>
</feature>
<reference evidence="3 4" key="1">
    <citation type="submission" date="2014-06" db="EMBL/GenBank/DDBJ databases">
        <authorList>
            <person name="Swart Estienne"/>
        </authorList>
    </citation>
    <scope>NUCLEOTIDE SEQUENCE [LARGE SCALE GENOMIC DNA]</scope>
    <source>
        <strain evidence="3 4">130c</strain>
    </source>
</reference>
<dbReference type="OrthoDB" id="48314at2759"/>